<name>A0A8B6D6G7_MYTGA</name>
<evidence type="ECO:0000256" key="1">
    <source>
        <dbReference type="SAM" id="Phobius"/>
    </source>
</evidence>
<gene>
    <name evidence="2" type="ORF">MGAL_10B007374</name>
</gene>
<dbReference type="OrthoDB" id="6114974at2759"/>
<keyword evidence="1" id="KW-0812">Transmembrane</keyword>
<feature type="transmembrane region" description="Helical" evidence="1">
    <location>
        <begin position="69"/>
        <end position="92"/>
    </location>
</feature>
<dbReference type="EMBL" id="UYJE01002827">
    <property type="protein sequence ID" value="VDI14061.1"/>
    <property type="molecule type" value="Genomic_DNA"/>
</dbReference>
<keyword evidence="3" id="KW-1185">Reference proteome</keyword>
<protein>
    <submittedName>
        <fullName evidence="2">Uncharacterized protein</fullName>
    </submittedName>
</protein>
<keyword evidence="1" id="KW-0472">Membrane</keyword>
<accession>A0A8B6D6G7</accession>
<keyword evidence="1" id="KW-1133">Transmembrane helix</keyword>
<comment type="caution">
    <text evidence="2">The sequence shown here is derived from an EMBL/GenBank/DDBJ whole genome shotgun (WGS) entry which is preliminary data.</text>
</comment>
<proteinExistence type="predicted"/>
<dbReference type="AlphaFoldDB" id="A0A8B6D6G7"/>
<reference evidence="2" key="1">
    <citation type="submission" date="2018-11" db="EMBL/GenBank/DDBJ databases">
        <authorList>
            <person name="Alioto T."/>
            <person name="Alioto T."/>
        </authorList>
    </citation>
    <scope>NUCLEOTIDE SEQUENCE</scope>
</reference>
<organism evidence="2 3">
    <name type="scientific">Mytilus galloprovincialis</name>
    <name type="common">Mediterranean mussel</name>
    <dbReference type="NCBI Taxonomy" id="29158"/>
    <lineage>
        <taxon>Eukaryota</taxon>
        <taxon>Metazoa</taxon>
        <taxon>Spiralia</taxon>
        <taxon>Lophotrochozoa</taxon>
        <taxon>Mollusca</taxon>
        <taxon>Bivalvia</taxon>
        <taxon>Autobranchia</taxon>
        <taxon>Pteriomorphia</taxon>
        <taxon>Mytilida</taxon>
        <taxon>Mytiloidea</taxon>
        <taxon>Mytilidae</taxon>
        <taxon>Mytilinae</taxon>
        <taxon>Mytilus</taxon>
    </lineage>
</organism>
<sequence length="246" mass="27637">MLQRTDSHASHVYVEAGEENVDILAAANKTREKVESTYTESQESTPVMTTLYSLSADDKKDWMFLKRELIIYSISAGSVVVMVALASCCFKYKRKFENLNKSKSQMTQHTKLSSDQTNINFIDESSAYESINEDNMINNELFIRSVIRSVHVNHDDIYLTVDQDVSSCSISDGDVVESPDDDYLNPYQSMIEVDEHGYCLLAIGPTQNWKEISSGSSAKMMSDTLNGNDCFQNEETKPVSKPLTMG</sequence>
<evidence type="ECO:0000313" key="3">
    <source>
        <dbReference type="Proteomes" id="UP000596742"/>
    </source>
</evidence>
<dbReference type="Proteomes" id="UP000596742">
    <property type="component" value="Unassembled WGS sequence"/>
</dbReference>
<evidence type="ECO:0000313" key="2">
    <source>
        <dbReference type="EMBL" id="VDI14061.1"/>
    </source>
</evidence>